<name>A0A0F9NGJ9_9ZZZZ</name>
<dbReference type="AlphaFoldDB" id="A0A0F9NGJ9"/>
<protein>
    <submittedName>
        <fullName evidence="1">Uncharacterized protein</fullName>
    </submittedName>
</protein>
<evidence type="ECO:0000313" key="1">
    <source>
        <dbReference type="EMBL" id="KKM80547.1"/>
    </source>
</evidence>
<sequence>MAAVDDVSRQFARVPLYLVELIVQGTITGSVTFRFSLKEGPALALEFGEDIRPYLLSFKGRPTRLRSDKALTERASETLTFRDDPDAPDFPSANFTITKGGTFFKRLLVAQPDLRGSDVNVKIGFAEGGLTLSDFRTVFQGRVEDFNLQANGNFQIVAKDRLPFFYRQIPSEISDTNLLNGAITASAATITVDDGDEVTDPASLPSKDLYPVIIRLEPDDPTDEEDVILASKSGNVLTVQGNHLDKSEKFDDAAWVKSGVTVTANRNVSPFGGDPAADLLTFPIVGDLIKQDSAVAAASELAVFSVWLRRPFDETVDGTMVLDILRSDGTERTTNQISFTNRWQRFEVSATFAAGGAQTITAQIRRVAGDAGTVLAFGAQLEKGTLTRGFYVSTDGNEGADAGRGAFGTTAKTHDDEDVFKEVLNYSQMRDKTKGVHPIFAIRDLVNRAEAPVASVDEALFADQFDFLPSTQILRAGNTAIEKPARLSETMNDLRKQVFLDFWVSETGLARTRWGFVVVRPGETPPRYTDEENLVLNSVSYKGNRQSRVTRMFVYYDLKTDADGDKAEDFNKVQVFVDLGVEAASGSKSQSIFSKWIFRAAEALETAGRIVGRFKRGARKLKFTLDLKDEPGFDVGDLVAIDSTDLLVAGTGGSSDTAVRGDTIWQVTQRTHQRLRGLVGVEVLEGVGRKVGFISPDDDLETAPDDFPDFPAASPAERQYGFIGDVDNLVNVGTEDGYYIL</sequence>
<comment type="caution">
    <text evidence="1">The sequence shown here is derived from an EMBL/GenBank/DDBJ whole genome shotgun (WGS) entry which is preliminary data.</text>
</comment>
<reference evidence="1" key="1">
    <citation type="journal article" date="2015" name="Nature">
        <title>Complex archaea that bridge the gap between prokaryotes and eukaryotes.</title>
        <authorList>
            <person name="Spang A."/>
            <person name="Saw J.H."/>
            <person name="Jorgensen S.L."/>
            <person name="Zaremba-Niedzwiedzka K."/>
            <person name="Martijn J."/>
            <person name="Lind A.E."/>
            <person name="van Eijk R."/>
            <person name="Schleper C."/>
            <person name="Guy L."/>
            <person name="Ettema T.J."/>
        </authorList>
    </citation>
    <scope>NUCLEOTIDE SEQUENCE</scope>
</reference>
<gene>
    <name evidence="1" type="ORF">LCGC14_1338750</name>
</gene>
<organism evidence="1">
    <name type="scientific">marine sediment metagenome</name>
    <dbReference type="NCBI Taxonomy" id="412755"/>
    <lineage>
        <taxon>unclassified sequences</taxon>
        <taxon>metagenomes</taxon>
        <taxon>ecological metagenomes</taxon>
    </lineage>
</organism>
<dbReference type="EMBL" id="LAZR01008161">
    <property type="protein sequence ID" value="KKM80547.1"/>
    <property type="molecule type" value="Genomic_DNA"/>
</dbReference>
<proteinExistence type="predicted"/>
<accession>A0A0F9NGJ9</accession>